<dbReference type="SUPFAM" id="SSF51621">
    <property type="entry name" value="Phosphoenolpyruvate/pyruvate domain"/>
    <property type="match status" value="1"/>
</dbReference>
<evidence type="ECO:0000313" key="16">
    <source>
        <dbReference type="EMBL" id="SEA78277.1"/>
    </source>
</evidence>
<keyword evidence="17" id="KW-1185">Reference proteome</keyword>
<feature type="region of interest" description="Disordered" evidence="14">
    <location>
        <begin position="755"/>
        <end position="778"/>
    </location>
</feature>
<dbReference type="Pfam" id="PF02896">
    <property type="entry name" value="PEP-utilizers_C"/>
    <property type="match status" value="1"/>
</dbReference>
<accession>A0A1H4E0E9</accession>
<dbReference type="Pfam" id="PF00391">
    <property type="entry name" value="PEP-utilizers"/>
    <property type="match status" value="1"/>
</dbReference>
<dbReference type="PANTHER" id="PTHR46244">
    <property type="entry name" value="PHOSPHOENOLPYRUVATE-PROTEIN PHOSPHOTRANSFERASE"/>
    <property type="match status" value="1"/>
</dbReference>
<dbReference type="STRING" id="1122198.SAMN02745729_10783"/>
<keyword evidence="12" id="KW-0418">Kinase</keyword>
<name>A0A1H4E0E9_9GAMM</name>
<protein>
    <recommendedName>
        <fullName evidence="5">phosphoenolpyruvate--protein phosphotransferase</fullName>
        <ecNumber evidence="5">2.7.3.9</ecNumber>
    </recommendedName>
</protein>
<evidence type="ECO:0000256" key="7">
    <source>
        <dbReference type="ARBA" id="ARBA00022490"/>
    </source>
</evidence>
<evidence type="ECO:0000256" key="1">
    <source>
        <dbReference type="ARBA" id="ARBA00000683"/>
    </source>
</evidence>
<dbReference type="EC" id="2.7.3.9" evidence="5"/>
<comment type="similarity">
    <text evidence="4">Belongs to the PEP-utilizing enzyme family.</text>
</comment>
<feature type="domain" description="GAF" evidence="15">
    <location>
        <begin position="19"/>
        <end position="166"/>
    </location>
</feature>
<dbReference type="GO" id="GO:0008965">
    <property type="term" value="F:phosphoenolpyruvate-protein phosphotransferase activity"/>
    <property type="evidence" value="ECO:0007669"/>
    <property type="project" value="UniProtKB-EC"/>
</dbReference>
<dbReference type="InterPro" id="IPR008279">
    <property type="entry name" value="PEP-util_enz_mobile_dom"/>
</dbReference>
<comment type="catalytic activity">
    <reaction evidence="1">
        <text>L-histidyl-[protein] + phosphoenolpyruvate = N(pros)-phospho-L-histidyl-[protein] + pyruvate</text>
        <dbReference type="Rhea" id="RHEA:23880"/>
        <dbReference type="Rhea" id="RHEA-COMP:9745"/>
        <dbReference type="Rhea" id="RHEA-COMP:9746"/>
        <dbReference type="ChEBI" id="CHEBI:15361"/>
        <dbReference type="ChEBI" id="CHEBI:29979"/>
        <dbReference type="ChEBI" id="CHEBI:58702"/>
        <dbReference type="ChEBI" id="CHEBI:64837"/>
        <dbReference type="EC" id="2.7.3.9"/>
    </reaction>
</comment>
<dbReference type="InterPro" id="IPR036637">
    <property type="entry name" value="Phosphohistidine_dom_sf"/>
</dbReference>
<evidence type="ECO:0000256" key="10">
    <source>
        <dbReference type="ARBA" id="ARBA00022683"/>
    </source>
</evidence>
<proteinExistence type="inferred from homology"/>
<dbReference type="InterPro" id="IPR000121">
    <property type="entry name" value="PEP_util_C"/>
</dbReference>
<evidence type="ECO:0000256" key="4">
    <source>
        <dbReference type="ARBA" id="ARBA00007837"/>
    </source>
</evidence>
<dbReference type="InterPro" id="IPR003018">
    <property type="entry name" value="GAF"/>
</dbReference>
<evidence type="ECO:0000313" key="17">
    <source>
        <dbReference type="Proteomes" id="UP000242469"/>
    </source>
</evidence>
<dbReference type="GO" id="GO:0016301">
    <property type="term" value="F:kinase activity"/>
    <property type="evidence" value="ECO:0007669"/>
    <property type="project" value="UniProtKB-KW"/>
</dbReference>
<comment type="cofactor">
    <cofactor evidence="2">
        <name>Mg(2+)</name>
        <dbReference type="ChEBI" id="CHEBI:18420"/>
    </cofactor>
</comment>
<keyword evidence="13" id="KW-0460">Magnesium</keyword>
<dbReference type="InterPro" id="IPR008731">
    <property type="entry name" value="PTS_EIN"/>
</dbReference>
<dbReference type="InterPro" id="IPR040442">
    <property type="entry name" value="Pyrv_kinase-like_dom_sf"/>
</dbReference>
<dbReference type="SUPFAM" id="SSF52009">
    <property type="entry name" value="Phosphohistidine domain"/>
    <property type="match status" value="1"/>
</dbReference>
<evidence type="ECO:0000256" key="12">
    <source>
        <dbReference type="ARBA" id="ARBA00022777"/>
    </source>
</evidence>
<dbReference type="Gene3D" id="3.30.450.40">
    <property type="match status" value="1"/>
</dbReference>
<dbReference type="GO" id="GO:0005737">
    <property type="term" value="C:cytoplasm"/>
    <property type="evidence" value="ECO:0007669"/>
    <property type="project" value="UniProtKB-SubCell"/>
</dbReference>
<sequence>MSMLSVLRKIVQEVSTAPDLESVLDLIVRRIQRAMRTEVCSIFLLDSVQKRYVLRATQGLNQEAVGKVSLSMTEGIVGLVGQRAEPINLEDAFSHPAFHYLQSTGEERFHAFLGVPIIHHRSVLGVLVVQQHDLRRFDESEEAFLVTVSAQLAGVIAHAEATGSINSEQHPQAEAKAVHDRRFDGVAAASGVAIGTVVVATIDAELETVPDKTPHDVEQELHSLEMAMEAVRDDIRTAGRSLAQRLKSEEQALFDVYLRMLDDPALKTEIEAHIRAGNWVQGALREVILGHVKQFNAMEDAYLRERATDVRDLGRRILSYLQESAGPMEVDYPDDSILIADELSPAMLGMVPENKLVGLVSVTGSGNSHAAIMARSIGIPTVMGVVDLPFTRLEGRKVIVDGYSGRIYVNPSEQLLEAFREVMREERLVAAGLEGLRDLPAETTDGYRMPLWVNTGLVADVTRSLERGAEGIGLYRTEIPFMIRDFFPSEQEQLQSYRSQMEAFAPRPVTMRTLDIGGDKALPYFPIEEDNPFLGWRGIRVTLDHPEIFLVQVRAMLRASEGLNNLRIMLPMVTSVHEVEEAMRQIDRALAELQDEGYAVERPMVGVMVEVPAAVYQVRRFARIVDFISVGSNDLTQYLLAVDRNNPRVAGLYAPYHPAVLRALQYIARETRKEGKPVSICGEMAADPGGALLLMAMGYEVLSMNSNNLPRVKSAIRGVSLARAQSLLSQVLRMDDAEEIHRYLRRTLKHLGLGQLTRPRLPNQQEPAEDDPDCSGAD</sequence>
<dbReference type="PROSITE" id="PS00742">
    <property type="entry name" value="PEP_ENZYMES_2"/>
    <property type="match status" value="1"/>
</dbReference>
<evidence type="ECO:0000256" key="9">
    <source>
        <dbReference type="ARBA" id="ARBA00022679"/>
    </source>
</evidence>
<keyword evidence="6" id="KW-0813">Transport</keyword>
<dbReference type="Gene3D" id="3.20.20.60">
    <property type="entry name" value="Phosphoenolpyruvate-binding domains"/>
    <property type="match status" value="1"/>
</dbReference>
<dbReference type="NCBIfam" id="TIGR01417">
    <property type="entry name" value="PTS_I_fam"/>
    <property type="match status" value="1"/>
</dbReference>
<keyword evidence="8" id="KW-0762">Sugar transport</keyword>
<dbReference type="SUPFAM" id="SSF55781">
    <property type="entry name" value="GAF domain-like"/>
    <property type="match status" value="1"/>
</dbReference>
<dbReference type="InterPro" id="IPR006318">
    <property type="entry name" value="PTS_EI-like"/>
</dbReference>
<dbReference type="InterPro" id="IPR036618">
    <property type="entry name" value="PtsI_HPr-bd_sf"/>
</dbReference>
<evidence type="ECO:0000256" key="5">
    <source>
        <dbReference type="ARBA" id="ARBA00012232"/>
    </source>
</evidence>
<keyword evidence="9" id="KW-0808">Transferase</keyword>
<gene>
    <name evidence="16" type="ORF">SAMN02745729_10783</name>
</gene>
<comment type="subcellular location">
    <subcellularLocation>
        <location evidence="3">Cytoplasm</location>
    </subcellularLocation>
</comment>
<dbReference type="InterPro" id="IPR023151">
    <property type="entry name" value="PEP_util_CS"/>
</dbReference>
<organism evidence="16 17">
    <name type="scientific">Marinobacterium iners DSM 11526</name>
    <dbReference type="NCBI Taxonomy" id="1122198"/>
    <lineage>
        <taxon>Bacteria</taxon>
        <taxon>Pseudomonadati</taxon>
        <taxon>Pseudomonadota</taxon>
        <taxon>Gammaproteobacteria</taxon>
        <taxon>Oceanospirillales</taxon>
        <taxon>Oceanospirillaceae</taxon>
        <taxon>Marinobacterium</taxon>
    </lineage>
</organism>
<dbReference type="GO" id="GO:0046872">
    <property type="term" value="F:metal ion binding"/>
    <property type="evidence" value="ECO:0007669"/>
    <property type="project" value="UniProtKB-KW"/>
</dbReference>
<reference evidence="17" key="1">
    <citation type="submission" date="2016-10" db="EMBL/GenBank/DDBJ databases">
        <authorList>
            <person name="Varghese N."/>
            <person name="Submissions S."/>
        </authorList>
    </citation>
    <scope>NUCLEOTIDE SEQUENCE [LARGE SCALE GENOMIC DNA]</scope>
    <source>
        <strain evidence="17">DSM 11526</strain>
    </source>
</reference>
<feature type="compositionally biased region" description="Acidic residues" evidence="14">
    <location>
        <begin position="767"/>
        <end position="778"/>
    </location>
</feature>
<dbReference type="SMART" id="SM00065">
    <property type="entry name" value="GAF"/>
    <property type="match status" value="1"/>
</dbReference>
<dbReference type="PRINTS" id="PR01736">
    <property type="entry name" value="PHPHTRNFRASE"/>
</dbReference>
<dbReference type="Proteomes" id="UP000242469">
    <property type="component" value="Unassembled WGS sequence"/>
</dbReference>
<dbReference type="PANTHER" id="PTHR46244:SF1">
    <property type="entry name" value="PHOSPHOENOLPYRUVATE-DEPENDENT PHOSPHOTRANSFERASE SYSTEM"/>
    <property type="match status" value="1"/>
</dbReference>
<keyword evidence="7" id="KW-0963">Cytoplasm</keyword>
<dbReference type="NCBIfam" id="NF008283">
    <property type="entry name" value="PRK11061.1"/>
    <property type="match status" value="1"/>
</dbReference>
<dbReference type="Gene3D" id="3.50.30.10">
    <property type="entry name" value="Phosphohistidine domain"/>
    <property type="match status" value="1"/>
</dbReference>
<evidence type="ECO:0000256" key="14">
    <source>
        <dbReference type="SAM" id="MobiDB-lite"/>
    </source>
</evidence>
<evidence type="ECO:0000256" key="2">
    <source>
        <dbReference type="ARBA" id="ARBA00001946"/>
    </source>
</evidence>
<dbReference type="InterPro" id="IPR015813">
    <property type="entry name" value="Pyrv/PenolPyrv_kinase-like_dom"/>
</dbReference>
<dbReference type="EMBL" id="FNRJ01000007">
    <property type="protein sequence ID" value="SEA78277.1"/>
    <property type="molecule type" value="Genomic_DNA"/>
</dbReference>
<evidence type="ECO:0000259" key="15">
    <source>
        <dbReference type="SMART" id="SM00065"/>
    </source>
</evidence>
<evidence type="ECO:0000256" key="11">
    <source>
        <dbReference type="ARBA" id="ARBA00022723"/>
    </source>
</evidence>
<dbReference type="GO" id="GO:0009401">
    <property type="term" value="P:phosphoenolpyruvate-dependent sugar phosphotransferase system"/>
    <property type="evidence" value="ECO:0007669"/>
    <property type="project" value="UniProtKB-KW"/>
</dbReference>
<dbReference type="Gene3D" id="1.10.274.10">
    <property type="entry name" value="PtsI, HPr-binding domain"/>
    <property type="match status" value="1"/>
</dbReference>
<evidence type="ECO:0000256" key="3">
    <source>
        <dbReference type="ARBA" id="ARBA00004496"/>
    </source>
</evidence>
<evidence type="ECO:0000256" key="8">
    <source>
        <dbReference type="ARBA" id="ARBA00022597"/>
    </source>
</evidence>
<keyword evidence="11" id="KW-0479">Metal-binding</keyword>
<dbReference type="Pfam" id="PF05524">
    <property type="entry name" value="PEP-utilisers_N"/>
    <property type="match status" value="1"/>
</dbReference>
<evidence type="ECO:0000256" key="13">
    <source>
        <dbReference type="ARBA" id="ARBA00022842"/>
    </source>
</evidence>
<dbReference type="SUPFAM" id="SSF47831">
    <property type="entry name" value="Enzyme I of the PEP:sugar phosphotransferase system HPr-binding (sub)domain"/>
    <property type="match status" value="1"/>
</dbReference>
<dbReference type="AlphaFoldDB" id="A0A1H4E0E9"/>
<dbReference type="InterPro" id="IPR029016">
    <property type="entry name" value="GAF-like_dom_sf"/>
</dbReference>
<dbReference type="InterPro" id="IPR050499">
    <property type="entry name" value="PEP-utilizing_PTS_enzyme"/>
</dbReference>
<evidence type="ECO:0000256" key="6">
    <source>
        <dbReference type="ARBA" id="ARBA00022448"/>
    </source>
</evidence>
<keyword evidence="10" id="KW-0598">Phosphotransferase system</keyword>
<dbReference type="Pfam" id="PF01590">
    <property type="entry name" value="GAF"/>
    <property type="match status" value="1"/>
</dbReference>